<protein>
    <submittedName>
        <fullName evidence="1">Uncharacterized protein</fullName>
    </submittedName>
</protein>
<geneLocation type="plasmid" evidence="1 2">
    <name>pNG300</name>
</geneLocation>
<dbReference type="GeneID" id="3126732"/>
<dbReference type="HOGENOM" id="CLU_1954595_0_0_2"/>
<dbReference type="AlphaFoldDB" id="Q5V805"/>
<dbReference type="EnsemblBacteria" id="AAV44364">
    <property type="protein sequence ID" value="AAV44364"/>
    <property type="gene ID" value="pNG3040"/>
</dbReference>
<keyword evidence="1" id="KW-0614">Plasmid</keyword>
<dbReference type="EMBL" id="AY596292">
    <property type="protein sequence ID" value="AAV44364.1"/>
    <property type="molecule type" value="Genomic_DNA"/>
</dbReference>
<reference evidence="1 2" key="1">
    <citation type="journal article" date="2004" name="Genome Res.">
        <title>Genome sequence of Haloarcula marismortui: a halophilic archaeon from the Dead Sea.</title>
        <authorList>
            <person name="Baliga N.S."/>
            <person name="Bonneau R."/>
            <person name="Facciotti M.T."/>
            <person name="Pan M."/>
            <person name="Glusman G."/>
            <person name="Deutsch E.W."/>
            <person name="Shannon P."/>
            <person name="Chiu Y."/>
            <person name="Weng R.S."/>
            <person name="Gan R.R."/>
            <person name="Hung P."/>
            <person name="Date S.V."/>
            <person name="Marcotte E."/>
            <person name="Hood L."/>
            <person name="Ng W.V."/>
        </authorList>
    </citation>
    <scope>NUCLEOTIDE SEQUENCE [LARGE SCALE GENOMIC DNA]</scope>
    <source>
        <strain evidence="2">ATCC 43049 / DSM 3752 / JCM 8966 / VKM B-1809</strain>
        <plasmid evidence="2">Plasmid pNG300</plasmid>
    </source>
</reference>
<organism evidence="1 2">
    <name type="scientific">Haloarcula marismortui (strain ATCC 43049 / DSM 3752 / JCM 8966 / VKM B-1809)</name>
    <name type="common">Halobacterium marismortui</name>
    <dbReference type="NCBI Taxonomy" id="272569"/>
    <lineage>
        <taxon>Archaea</taxon>
        <taxon>Methanobacteriati</taxon>
        <taxon>Methanobacteriota</taxon>
        <taxon>Stenosarchaea group</taxon>
        <taxon>Halobacteria</taxon>
        <taxon>Halobacteriales</taxon>
        <taxon>Haloarculaceae</taxon>
        <taxon>Haloarcula</taxon>
    </lineage>
</organism>
<proteinExistence type="predicted"/>
<keyword evidence="2" id="KW-1185">Reference proteome</keyword>
<dbReference type="RefSeq" id="WP_011222214.1">
    <property type="nucleotide sequence ID" value="NC_006391.1"/>
</dbReference>
<name>Q5V805_HALMA</name>
<dbReference type="Proteomes" id="UP000001169">
    <property type="component" value="Plasmid pNG300"/>
</dbReference>
<dbReference type="PATRIC" id="fig|272569.17.peg.111"/>
<accession>Q5V805</accession>
<dbReference type="KEGG" id="hma:pNG3040"/>
<sequence length="133" mass="15281">MSQTTRRTVTIGREVVQRGPYSCYLSISQDWIQESGLSVDGTARLERLKQEDRSVTVRLHIDQDFSTVEDPPGRFDVKFVDIQTAIQFSIPAGLRKLHGIDGDFIYNSEFDRDQSVVDYELVSPSRRDDLRLK</sequence>
<evidence type="ECO:0000313" key="2">
    <source>
        <dbReference type="Proteomes" id="UP000001169"/>
    </source>
</evidence>
<evidence type="ECO:0000313" key="1">
    <source>
        <dbReference type="EMBL" id="AAV44364.1"/>
    </source>
</evidence>
<gene>
    <name evidence="1" type="ordered locus">pNG3040</name>
</gene>